<dbReference type="OrthoDB" id="5582162at2759"/>
<feature type="transmembrane region" description="Helical" evidence="1">
    <location>
        <begin position="327"/>
        <end position="352"/>
    </location>
</feature>
<dbReference type="PANTHER" id="PTHR35329">
    <property type="entry name" value="CHITIN SYNTHASE EXPORT CHAPERONE"/>
    <property type="match status" value="1"/>
</dbReference>
<keyword evidence="1" id="KW-1133">Transmembrane helix</keyword>
<accession>A0A4V3XBY5</accession>
<evidence type="ECO:0000256" key="1">
    <source>
        <dbReference type="SAM" id="Phobius"/>
    </source>
</evidence>
<keyword evidence="1" id="KW-0812">Transmembrane</keyword>
<dbReference type="EMBL" id="SGPK01000420">
    <property type="protein sequence ID" value="THH03733.1"/>
    <property type="molecule type" value="Genomic_DNA"/>
</dbReference>
<dbReference type="AlphaFoldDB" id="A0A4V3XBY5"/>
<proteinExistence type="predicted"/>
<sequence length="512" mass="55356">MSPTRSPVIGASSISLAFFMHKARLFLRLPKGVNVIGDVDVAQENARETIVNGLNGNKVDLVIVNADEHEMYKIVAMAPVFLVHHLRKSKSFSPNTKVAIITTKGGSIALCIREEGGGNFGHHASKAVANMVGRLLAYDLAEEDVMIHICTPGFMRTDMTKGVGFDKFYDSGGVAVLPVEAAASALDFIESFSIANIGSFWALCGPRYCLLPRIIRILLQLLDKSNISLTGFSFDSSSAPVGVNPECGIPRVNHTNSFTTSKSLGNIANIVLCGVSIFFVLALIIWTSRRKAAVGRSELRIFLVFYLLTLPFQLLTTGALLEQGSTALVALTAIHAGLVATLFWTLLANALVATQVVEDGTPSSIVSASDQPIFALSLLFFVATTYISFDVALSITSTFGPSNPPAELRSVPLFVLTSIWPGAAALLYFLIMAYIVLGVLRERRPMLYYLAAAICFVLSQLAWFLLSKVLCRNTSAAIDGSFIATTLETAAVGVLFLGWRSITEESWDDYNY</sequence>
<dbReference type="SUPFAM" id="SSF51735">
    <property type="entry name" value="NAD(P)-binding Rossmann-fold domains"/>
    <property type="match status" value="1"/>
</dbReference>
<feature type="transmembrane region" description="Helical" evidence="1">
    <location>
        <begin position="373"/>
        <end position="399"/>
    </location>
</feature>
<comment type="caution">
    <text evidence="2">The sequence shown here is derived from an EMBL/GenBank/DDBJ whole genome shotgun (WGS) entry which is preliminary data.</text>
</comment>
<protein>
    <submittedName>
        <fullName evidence="2">Uncharacterized protein</fullName>
    </submittedName>
</protein>
<name>A0A4V3XBY5_9AGAM</name>
<keyword evidence="3" id="KW-1185">Reference proteome</keyword>
<dbReference type="Pfam" id="PF12271">
    <property type="entry name" value="Chs7"/>
    <property type="match status" value="1"/>
</dbReference>
<dbReference type="GO" id="GO:0006457">
    <property type="term" value="P:protein folding"/>
    <property type="evidence" value="ECO:0007669"/>
    <property type="project" value="TreeGrafter"/>
</dbReference>
<dbReference type="GO" id="GO:0051082">
    <property type="term" value="F:unfolded protein binding"/>
    <property type="evidence" value="ECO:0007669"/>
    <property type="project" value="TreeGrafter"/>
</dbReference>
<dbReference type="InterPro" id="IPR036291">
    <property type="entry name" value="NAD(P)-bd_dom_sf"/>
</dbReference>
<reference evidence="2 3" key="1">
    <citation type="submission" date="2019-02" db="EMBL/GenBank/DDBJ databases">
        <title>Genome sequencing of the rare red list fungi Phellinidium pouzarii.</title>
        <authorList>
            <person name="Buettner E."/>
            <person name="Kellner H."/>
        </authorList>
    </citation>
    <scope>NUCLEOTIDE SEQUENCE [LARGE SCALE GENOMIC DNA]</scope>
    <source>
        <strain evidence="2 3">DSM 108285</strain>
    </source>
</reference>
<evidence type="ECO:0000313" key="3">
    <source>
        <dbReference type="Proteomes" id="UP000308199"/>
    </source>
</evidence>
<organism evidence="2 3">
    <name type="scientific">Phellinidium pouzarii</name>
    <dbReference type="NCBI Taxonomy" id="167371"/>
    <lineage>
        <taxon>Eukaryota</taxon>
        <taxon>Fungi</taxon>
        <taxon>Dikarya</taxon>
        <taxon>Basidiomycota</taxon>
        <taxon>Agaricomycotina</taxon>
        <taxon>Agaricomycetes</taxon>
        <taxon>Hymenochaetales</taxon>
        <taxon>Hymenochaetaceae</taxon>
        <taxon>Phellinidium</taxon>
    </lineage>
</organism>
<feature type="transmembrane region" description="Helical" evidence="1">
    <location>
        <begin position="419"/>
        <end position="440"/>
    </location>
</feature>
<gene>
    <name evidence="2" type="ORF">EW145_g6050</name>
</gene>
<dbReference type="Proteomes" id="UP000308199">
    <property type="component" value="Unassembled WGS sequence"/>
</dbReference>
<feature type="transmembrane region" description="Helical" evidence="1">
    <location>
        <begin position="299"/>
        <end position="321"/>
    </location>
</feature>
<evidence type="ECO:0000313" key="2">
    <source>
        <dbReference type="EMBL" id="THH03733.1"/>
    </source>
</evidence>
<feature type="transmembrane region" description="Helical" evidence="1">
    <location>
        <begin position="267"/>
        <end position="287"/>
    </location>
</feature>
<dbReference type="GO" id="GO:0005789">
    <property type="term" value="C:endoplasmic reticulum membrane"/>
    <property type="evidence" value="ECO:0007669"/>
    <property type="project" value="TreeGrafter"/>
</dbReference>
<keyword evidence="1" id="KW-0472">Membrane</keyword>
<dbReference type="PANTHER" id="PTHR35329:SF1">
    <property type="entry name" value="CHITIN SYNTHASE EXPORT CHAPERONE"/>
    <property type="match status" value="1"/>
</dbReference>
<dbReference type="Gene3D" id="3.40.50.720">
    <property type="entry name" value="NAD(P)-binding Rossmann-like Domain"/>
    <property type="match status" value="1"/>
</dbReference>
<feature type="transmembrane region" description="Helical" evidence="1">
    <location>
        <begin position="447"/>
        <end position="466"/>
    </location>
</feature>
<dbReference type="InterPro" id="IPR022057">
    <property type="entry name" value="Chs7"/>
</dbReference>